<dbReference type="InterPro" id="IPR052337">
    <property type="entry name" value="SAT4-like"/>
</dbReference>
<dbReference type="PANTHER" id="PTHR33048:SF47">
    <property type="entry name" value="INTEGRAL MEMBRANE PROTEIN-RELATED"/>
    <property type="match status" value="1"/>
</dbReference>
<keyword evidence="3 7" id="KW-1133">Transmembrane helix</keyword>
<name>A0A8H7AWP6_9PLEO</name>
<comment type="subcellular location">
    <subcellularLocation>
        <location evidence="1">Membrane</location>
        <topology evidence="1">Multi-pass membrane protein</topology>
    </subcellularLocation>
</comment>
<dbReference type="EMBL" id="JAAABM010000029">
    <property type="protein sequence ID" value="KAF7670688.1"/>
    <property type="molecule type" value="Genomic_DNA"/>
</dbReference>
<dbReference type="PANTHER" id="PTHR33048">
    <property type="entry name" value="PTH11-LIKE INTEGRAL MEMBRANE PROTEIN (AFU_ORTHOLOGUE AFUA_5G11245)"/>
    <property type="match status" value="1"/>
</dbReference>
<dbReference type="GeneID" id="62209364"/>
<dbReference type="AlphaFoldDB" id="A0A8H7AWP6"/>
<organism evidence="9 10">
    <name type="scientific">Alternaria burnsii</name>
    <dbReference type="NCBI Taxonomy" id="1187904"/>
    <lineage>
        <taxon>Eukaryota</taxon>
        <taxon>Fungi</taxon>
        <taxon>Dikarya</taxon>
        <taxon>Ascomycota</taxon>
        <taxon>Pezizomycotina</taxon>
        <taxon>Dothideomycetes</taxon>
        <taxon>Pleosporomycetidae</taxon>
        <taxon>Pleosporales</taxon>
        <taxon>Pleosporineae</taxon>
        <taxon>Pleosporaceae</taxon>
        <taxon>Alternaria</taxon>
        <taxon>Alternaria sect. Alternaria</taxon>
    </lineage>
</organism>
<gene>
    <name evidence="9" type="ORF">GT037_011139</name>
</gene>
<feature type="transmembrane region" description="Helical" evidence="7">
    <location>
        <begin position="271"/>
        <end position="297"/>
    </location>
</feature>
<evidence type="ECO:0000259" key="8">
    <source>
        <dbReference type="Pfam" id="PF20684"/>
    </source>
</evidence>
<feature type="transmembrane region" description="Helical" evidence="7">
    <location>
        <begin position="72"/>
        <end position="95"/>
    </location>
</feature>
<feature type="domain" description="Rhodopsin" evidence="8">
    <location>
        <begin position="92"/>
        <end position="335"/>
    </location>
</feature>
<evidence type="ECO:0000256" key="5">
    <source>
        <dbReference type="ARBA" id="ARBA00038359"/>
    </source>
</evidence>
<keyword evidence="4 7" id="KW-0472">Membrane</keyword>
<feature type="transmembrane region" description="Helical" evidence="7">
    <location>
        <begin position="190"/>
        <end position="210"/>
    </location>
</feature>
<feature type="transmembrane region" description="Helical" evidence="7">
    <location>
        <begin position="107"/>
        <end position="129"/>
    </location>
</feature>
<evidence type="ECO:0000256" key="2">
    <source>
        <dbReference type="ARBA" id="ARBA00022692"/>
    </source>
</evidence>
<feature type="transmembrane region" description="Helical" evidence="7">
    <location>
        <begin position="241"/>
        <end position="259"/>
    </location>
</feature>
<feature type="compositionally biased region" description="Basic and acidic residues" evidence="6">
    <location>
        <begin position="369"/>
        <end position="389"/>
    </location>
</feature>
<reference evidence="9" key="2">
    <citation type="submission" date="2020-08" db="EMBL/GenBank/DDBJ databases">
        <title>Draft Genome Sequence of Cumin Blight Pathogen Alternaria burnsii.</title>
        <authorList>
            <person name="Feng Z."/>
        </authorList>
    </citation>
    <scope>NUCLEOTIDE SEQUENCE</scope>
    <source>
        <strain evidence="9">CBS107.38</strain>
    </source>
</reference>
<proteinExistence type="inferred from homology"/>
<sequence>MSHGTSAATIPGGTKPSIPCSASSSHLGMINKSPPSLSASPLQYKRSLFNRLLEDHPLSRTTNTAMGFKPDAGVMCAMTITFGVATILLVCRIISRRMTNVALWLDDYFAMVSWVAAALYCGFALYWTLVMGLGHVKADIPHPAEEVDEYARFGLFMAEFLYAWSLGMSKLAILCFYWRLFSVSNIRPGIYILGACTIIWLTIRTFMTIFHCVPVQAYWNFNIKDAVCTIDPGKFMFGTTLVHLLLEISVLLLPVFQVASLRLRPGQKFAVVAMFMFGIFVCAASIVVLIVCINLNAKTTEMSRDVKGVIIWAGTESYLAIISSCLPITRPVFRKFLSSTILASKSHSTGPNPLSDFSGKGIKLRNSHRTKELDDNSSERQLAQHDDGSSGRGDMYYESYAERGGYNKTVVSRVDEIPDGNANAPGTYGIQVRNETNVRYESI</sequence>
<reference evidence="9" key="1">
    <citation type="submission" date="2020-01" db="EMBL/GenBank/DDBJ databases">
        <authorList>
            <person name="Feng Z.H.Z."/>
        </authorList>
    </citation>
    <scope>NUCLEOTIDE SEQUENCE</scope>
    <source>
        <strain evidence="9">CBS107.38</strain>
    </source>
</reference>
<evidence type="ECO:0000256" key="1">
    <source>
        <dbReference type="ARBA" id="ARBA00004141"/>
    </source>
</evidence>
<dbReference type="Pfam" id="PF20684">
    <property type="entry name" value="Fung_rhodopsin"/>
    <property type="match status" value="1"/>
</dbReference>
<feature type="transmembrane region" description="Helical" evidence="7">
    <location>
        <begin position="309"/>
        <end position="329"/>
    </location>
</feature>
<protein>
    <recommendedName>
        <fullName evidence="8">Rhodopsin domain-containing protein</fullName>
    </recommendedName>
</protein>
<keyword evidence="10" id="KW-1185">Reference proteome</keyword>
<accession>A0A8H7AWP6</accession>
<evidence type="ECO:0000256" key="3">
    <source>
        <dbReference type="ARBA" id="ARBA00022989"/>
    </source>
</evidence>
<dbReference type="InterPro" id="IPR049326">
    <property type="entry name" value="Rhodopsin_dom_fungi"/>
</dbReference>
<comment type="similarity">
    <text evidence="5">Belongs to the SAT4 family.</text>
</comment>
<dbReference type="RefSeq" id="XP_038781082.1">
    <property type="nucleotide sequence ID" value="XM_038936186.1"/>
</dbReference>
<comment type="caution">
    <text evidence="9">The sequence shown here is derived from an EMBL/GenBank/DDBJ whole genome shotgun (WGS) entry which is preliminary data.</text>
</comment>
<evidence type="ECO:0000256" key="6">
    <source>
        <dbReference type="SAM" id="MobiDB-lite"/>
    </source>
</evidence>
<dbReference type="GO" id="GO:0016020">
    <property type="term" value="C:membrane"/>
    <property type="evidence" value="ECO:0007669"/>
    <property type="project" value="UniProtKB-SubCell"/>
</dbReference>
<dbReference type="Proteomes" id="UP000596902">
    <property type="component" value="Unassembled WGS sequence"/>
</dbReference>
<evidence type="ECO:0000256" key="7">
    <source>
        <dbReference type="SAM" id="Phobius"/>
    </source>
</evidence>
<keyword evidence="2 7" id="KW-0812">Transmembrane</keyword>
<evidence type="ECO:0000256" key="4">
    <source>
        <dbReference type="ARBA" id="ARBA00023136"/>
    </source>
</evidence>
<feature type="region of interest" description="Disordered" evidence="6">
    <location>
        <begin position="369"/>
        <end position="396"/>
    </location>
</feature>
<evidence type="ECO:0000313" key="9">
    <source>
        <dbReference type="EMBL" id="KAF7670688.1"/>
    </source>
</evidence>
<feature type="transmembrane region" description="Helical" evidence="7">
    <location>
        <begin position="160"/>
        <end position="178"/>
    </location>
</feature>
<evidence type="ECO:0000313" key="10">
    <source>
        <dbReference type="Proteomes" id="UP000596902"/>
    </source>
</evidence>